<reference evidence="12 13" key="1">
    <citation type="submission" date="2016-11" db="EMBL/GenBank/DDBJ databases">
        <authorList>
            <person name="Jaros S."/>
            <person name="Januszkiewicz K."/>
            <person name="Wedrychowicz H."/>
        </authorList>
    </citation>
    <scope>NUCLEOTIDE SEQUENCE [LARGE SCALE GENOMIC DNA]</scope>
    <source>
        <strain evidence="12 13">DSM 18119</strain>
    </source>
</reference>
<evidence type="ECO:0000313" key="12">
    <source>
        <dbReference type="EMBL" id="SHF75351.1"/>
    </source>
</evidence>
<feature type="transmembrane region" description="Helical" evidence="10">
    <location>
        <begin position="154"/>
        <end position="173"/>
    </location>
</feature>
<feature type="transmembrane region" description="Helical" evidence="10">
    <location>
        <begin position="382"/>
        <end position="405"/>
    </location>
</feature>
<dbReference type="GO" id="GO:0015385">
    <property type="term" value="F:sodium:proton antiporter activity"/>
    <property type="evidence" value="ECO:0007669"/>
    <property type="project" value="InterPro"/>
</dbReference>
<gene>
    <name evidence="12" type="ORF">SAMN02745131_03459</name>
</gene>
<keyword evidence="6 10" id="KW-0915">Sodium</keyword>
<dbReference type="AlphaFoldDB" id="A0A1M5E8G7"/>
<keyword evidence="3 10" id="KW-1003">Cell membrane</keyword>
<feature type="transmembrane region" description="Helical" evidence="10">
    <location>
        <begin position="6"/>
        <end position="21"/>
    </location>
</feature>
<dbReference type="InterPro" id="IPR006153">
    <property type="entry name" value="Cation/H_exchanger_TM"/>
</dbReference>
<dbReference type="InterPro" id="IPR018422">
    <property type="entry name" value="Cation/H_exchanger_CPA1"/>
</dbReference>
<evidence type="ECO:0000313" key="13">
    <source>
        <dbReference type="Proteomes" id="UP000184048"/>
    </source>
</evidence>
<keyword evidence="5 10" id="KW-1133">Transmembrane helix</keyword>
<dbReference type="Gene3D" id="6.10.140.1330">
    <property type="match status" value="1"/>
</dbReference>
<evidence type="ECO:0000256" key="6">
    <source>
        <dbReference type="ARBA" id="ARBA00023053"/>
    </source>
</evidence>
<evidence type="ECO:0000256" key="4">
    <source>
        <dbReference type="ARBA" id="ARBA00022692"/>
    </source>
</evidence>
<keyword evidence="9 10" id="KW-0739">Sodium transport</keyword>
<accession>A0A1M5E8G7</accession>
<comment type="subcellular location">
    <subcellularLocation>
        <location evidence="1 10">Cell membrane</location>
        <topology evidence="1 10">Multi-pass membrane protein</topology>
    </subcellularLocation>
</comment>
<name>A0A1M5E8G7_9BACT</name>
<dbReference type="GO" id="GO:0015386">
    <property type="term" value="F:potassium:proton antiporter activity"/>
    <property type="evidence" value="ECO:0007669"/>
    <property type="project" value="TreeGrafter"/>
</dbReference>
<feature type="transmembrane region" description="Helical" evidence="10">
    <location>
        <begin position="347"/>
        <end position="370"/>
    </location>
</feature>
<dbReference type="STRING" id="1121884.SAMN02745131_03459"/>
<feature type="transmembrane region" description="Helical" evidence="10">
    <location>
        <begin position="52"/>
        <end position="71"/>
    </location>
</feature>
<feature type="transmembrane region" description="Helical" evidence="10">
    <location>
        <begin position="179"/>
        <end position="199"/>
    </location>
</feature>
<keyword evidence="13" id="KW-1185">Reference proteome</keyword>
<dbReference type="EMBL" id="FQUU01000017">
    <property type="protein sequence ID" value="SHF75351.1"/>
    <property type="molecule type" value="Genomic_DNA"/>
</dbReference>
<evidence type="ECO:0000256" key="10">
    <source>
        <dbReference type="RuleBase" id="RU366002"/>
    </source>
</evidence>
<feature type="transmembrane region" description="Helical" evidence="10">
    <location>
        <begin position="264"/>
        <end position="286"/>
    </location>
</feature>
<dbReference type="PANTHER" id="PTHR10110">
    <property type="entry name" value="SODIUM/HYDROGEN EXCHANGER"/>
    <property type="match status" value="1"/>
</dbReference>
<evidence type="ECO:0000256" key="5">
    <source>
        <dbReference type="ARBA" id="ARBA00022989"/>
    </source>
</evidence>
<feature type="transmembrane region" description="Helical" evidence="10">
    <location>
        <begin position="83"/>
        <end position="106"/>
    </location>
</feature>
<dbReference type="Proteomes" id="UP000184048">
    <property type="component" value="Unassembled WGS sequence"/>
</dbReference>
<sequence>MQSIETLILLILLIVACSIFARRLNIIFPVLLTVTGLLLSLIPGFPKLFLDPSIVLLVFLPPILYSAAWNTNWVDFKRNIEPISTLAIGLVIVTTLAIGFVAHAMLPGFTLGMGFLLGAIISPPDAVAATSVFKNIKIPKRIVAILEGESLVNDASALITFQFTLISIFIGSFSLTGAIGQFFMASAGGVGIGCLVGFLSLVMHKRWKMDTAIETALTFITAYGSYVLAEEFHFSGVLSVVAAGLFVGNKQAKVHSAKMRLQSIAVWNFTVVMLQGLIFILIGLQLPFIASGIKDQSIIYLVKMGGIISAAAIFIRFSFVFIMNFLTGKIRAMLKLEPVFPSRKHDFVVAYAGIRGFVSVAAAFSIPLYLQNGSPFPQRNLILFLVFCVIIFTLVFQGLTLPWIIRKLDFTPYITTKKEANFILAALSQAALEHIENLITRENIDTEAAQHVKDIYARTIKQYSKFNTDDEIEQRKISRWLMVEAVKAKRKKLHELRQDEELDHDLFLELQNELDLDEARLLKLKVN</sequence>
<keyword evidence="4 10" id="KW-0812">Transmembrane</keyword>
<dbReference type="GO" id="GO:0005886">
    <property type="term" value="C:plasma membrane"/>
    <property type="evidence" value="ECO:0007669"/>
    <property type="project" value="UniProtKB-SubCell"/>
</dbReference>
<organism evidence="12 13">
    <name type="scientific">Flavisolibacter ginsengisoli DSM 18119</name>
    <dbReference type="NCBI Taxonomy" id="1121884"/>
    <lineage>
        <taxon>Bacteria</taxon>
        <taxon>Pseudomonadati</taxon>
        <taxon>Bacteroidota</taxon>
        <taxon>Chitinophagia</taxon>
        <taxon>Chitinophagales</taxon>
        <taxon>Chitinophagaceae</taxon>
        <taxon>Flavisolibacter</taxon>
    </lineage>
</organism>
<dbReference type="OrthoDB" id="9809206at2"/>
<dbReference type="NCBIfam" id="TIGR00831">
    <property type="entry name" value="a_cpa1"/>
    <property type="match status" value="1"/>
</dbReference>
<evidence type="ECO:0000256" key="2">
    <source>
        <dbReference type="ARBA" id="ARBA00022448"/>
    </source>
</evidence>
<dbReference type="InterPro" id="IPR004705">
    <property type="entry name" value="Cation/H_exchanger_CPA1_bac"/>
</dbReference>
<evidence type="ECO:0000259" key="11">
    <source>
        <dbReference type="Pfam" id="PF00999"/>
    </source>
</evidence>
<evidence type="ECO:0000256" key="1">
    <source>
        <dbReference type="ARBA" id="ARBA00004651"/>
    </source>
</evidence>
<proteinExistence type="inferred from homology"/>
<feature type="transmembrane region" description="Helical" evidence="10">
    <location>
        <begin position="298"/>
        <end position="326"/>
    </location>
</feature>
<feature type="domain" description="Cation/H+ exchanger transmembrane" evidence="11">
    <location>
        <begin position="11"/>
        <end position="406"/>
    </location>
</feature>
<comment type="function">
    <text evidence="10">Na(+)/H(+) antiporter that extrudes sodium in exchange for external protons.</text>
</comment>
<comment type="similarity">
    <text evidence="10">Belongs to the monovalent cation:proton antiporter 1 (CPA1) transporter (TC 2.A.36) family.</text>
</comment>
<keyword evidence="10" id="KW-0050">Antiport</keyword>
<keyword evidence="7 10" id="KW-0406">Ion transport</keyword>
<evidence type="ECO:0000256" key="9">
    <source>
        <dbReference type="ARBA" id="ARBA00023201"/>
    </source>
</evidence>
<dbReference type="Pfam" id="PF00999">
    <property type="entry name" value="Na_H_Exchanger"/>
    <property type="match status" value="1"/>
</dbReference>
<keyword evidence="8 10" id="KW-0472">Membrane</keyword>
<keyword evidence="2 10" id="KW-0813">Transport</keyword>
<evidence type="ECO:0000256" key="8">
    <source>
        <dbReference type="ARBA" id="ARBA00023136"/>
    </source>
</evidence>
<dbReference type="GO" id="GO:0051453">
    <property type="term" value="P:regulation of intracellular pH"/>
    <property type="evidence" value="ECO:0007669"/>
    <property type="project" value="TreeGrafter"/>
</dbReference>
<feature type="transmembrane region" description="Helical" evidence="10">
    <location>
        <begin position="112"/>
        <end position="133"/>
    </location>
</feature>
<protein>
    <submittedName>
        <fullName evidence="12">Monovalent cation:H+ antiporter, CPA1 family</fullName>
    </submittedName>
</protein>
<dbReference type="PANTHER" id="PTHR10110:SF86">
    <property type="entry name" value="SODIUM_HYDROGEN EXCHANGER 7"/>
    <property type="match status" value="1"/>
</dbReference>
<dbReference type="RefSeq" id="WP_072836587.1">
    <property type="nucleotide sequence ID" value="NZ_FQUU01000017.1"/>
</dbReference>
<feature type="transmembrane region" description="Helical" evidence="10">
    <location>
        <begin position="26"/>
        <end position="46"/>
    </location>
</feature>
<dbReference type="GO" id="GO:0098719">
    <property type="term" value="P:sodium ion import across plasma membrane"/>
    <property type="evidence" value="ECO:0007669"/>
    <property type="project" value="TreeGrafter"/>
</dbReference>
<evidence type="ECO:0000256" key="7">
    <source>
        <dbReference type="ARBA" id="ARBA00023065"/>
    </source>
</evidence>
<evidence type="ECO:0000256" key="3">
    <source>
        <dbReference type="ARBA" id="ARBA00022475"/>
    </source>
</evidence>